<evidence type="ECO:0000256" key="12">
    <source>
        <dbReference type="ARBA" id="ARBA00054976"/>
    </source>
</evidence>
<feature type="site" description="Cleavage; by autolysis" evidence="13">
    <location>
        <begin position="188"/>
        <end position="189"/>
    </location>
</feature>
<feature type="chain" id="PRO_5038206231" description="Arginine biosynthesis bifunctional protein ArgJ alpha chain" evidence="13">
    <location>
        <begin position="1"/>
        <end position="188"/>
    </location>
</feature>
<keyword evidence="8 13" id="KW-0511">Multifunctional enzyme</keyword>
<feature type="binding site" evidence="13">
    <location>
        <position position="402"/>
    </location>
    <ligand>
        <name>substrate</name>
    </ligand>
</feature>
<comment type="pathway">
    <text evidence="13">Amino-acid biosynthesis; L-arginine biosynthesis; N(2)-acetyl-L-ornithine from L-glutamate: step 1/4.</text>
</comment>
<keyword evidence="13" id="KW-0963">Cytoplasm</keyword>
<feature type="site" description="Involved in the stabilization of negative charge on the oxyanion by the formation of the oxyanion hole" evidence="13">
    <location>
        <position position="120"/>
    </location>
</feature>
<evidence type="ECO:0000313" key="15">
    <source>
        <dbReference type="Proteomes" id="UP000321893"/>
    </source>
</evidence>
<dbReference type="Gene3D" id="3.30.2330.10">
    <property type="entry name" value="arginine biosynthesis bifunctional protein suprefamily"/>
    <property type="match status" value="1"/>
</dbReference>
<dbReference type="Proteomes" id="UP000321893">
    <property type="component" value="Unassembled WGS sequence"/>
</dbReference>
<keyword evidence="9 13" id="KW-0012">Acyltransferase</keyword>
<dbReference type="UniPathway" id="UPA00068">
    <property type="reaction ID" value="UER00106"/>
</dbReference>
<feature type="binding site" evidence="13">
    <location>
        <position position="189"/>
    </location>
    <ligand>
        <name>substrate</name>
    </ligand>
</feature>
<evidence type="ECO:0000256" key="10">
    <source>
        <dbReference type="ARBA" id="ARBA00048372"/>
    </source>
</evidence>
<comment type="caution">
    <text evidence="14">The sequence shown here is derived from an EMBL/GenBank/DDBJ whole genome shotgun (WGS) entry which is preliminary data.</text>
</comment>
<dbReference type="PANTHER" id="PTHR23100">
    <property type="entry name" value="ARGININE BIOSYNTHESIS BIFUNCTIONAL PROTEIN ARGJ"/>
    <property type="match status" value="1"/>
</dbReference>
<dbReference type="EMBL" id="BJVK01000019">
    <property type="protein sequence ID" value="GEL28696.1"/>
    <property type="molecule type" value="Genomic_DNA"/>
</dbReference>
<evidence type="ECO:0000256" key="7">
    <source>
        <dbReference type="ARBA" id="ARBA00022813"/>
    </source>
</evidence>
<dbReference type="Gene3D" id="3.60.70.12">
    <property type="entry name" value="L-amino peptidase D-ALA esterase/amidase"/>
    <property type="match status" value="1"/>
</dbReference>
<feature type="binding site" evidence="13">
    <location>
        <position position="275"/>
    </location>
    <ligand>
        <name>substrate</name>
    </ligand>
</feature>
<organism evidence="14 15">
    <name type="scientific">Lentilactobacillus kefiri</name>
    <name type="common">Lactobacillus kefiri</name>
    <dbReference type="NCBI Taxonomy" id="33962"/>
    <lineage>
        <taxon>Bacteria</taxon>
        <taxon>Bacillati</taxon>
        <taxon>Bacillota</taxon>
        <taxon>Bacilli</taxon>
        <taxon>Lactobacillales</taxon>
        <taxon>Lactobacillaceae</taxon>
        <taxon>Lentilactobacillus</taxon>
    </lineage>
</organism>
<keyword evidence="6 13" id="KW-0808">Transferase</keyword>
<feature type="chain" id="PRO_5038206230" description="Arginine biosynthesis bifunctional protein ArgJ beta chain" evidence="13">
    <location>
        <begin position="189"/>
        <end position="402"/>
    </location>
</feature>
<feature type="site" description="Involved in the stabilization of negative charge on the oxyanion by the formation of the oxyanion hole" evidence="13">
    <location>
        <position position="119"/>
    </location>
</feature>
<dbReference type="Gene3D" id="3.10.20.340">
    <property type="entry name" value="ArgJ beta chain, C-terminal domain"/>
    <property type="match status" value="1"/>
</dbReference>
<dbReference type="GO" id="GO:0006592">
    <property type="term" value="P:ornithine biosynthetic process"/>
    <property type="evidence" value="ECO:0007669"/>
    <property type="project" value="TreeGrafter"/>
</dbReference>
<dbReference type="NCBIfam" id="NF003802">
    <property type="entry name" value="PRK05388.1"/>
    <property type="match status" value="1"/>
</dbReference>
<protein>
    <recommendedName>
        <fullName evidence="13">Arginine biosynthesis bifunctional protein ArgJ</fullName>
    </recommendedName>
    <domain>
        <recommendedName>
            <fullName evidence="13">Glutamate N-acetyltransferase</fullName>
            <ecNumber evidence="13">2.3.1.35</ecNumber>
        </recommendedName>
        <alternativeName>
            <fullName evidence="13">Ornithine acetyltransferase</fullName>
            <shortName evidence="13">OATase</shortName>
        </alternativeName>
        <alternativeName>
            <fullName evidence="13">Ornithine transacetylase</fullName>
        </alternativeName>
    </domain>
    <domain>
        <recommendedName>
            <fullName evidence="13">Amino-acid acetyltransferase</fullName>
            <ecNumber evidence="13">2.3.1.1</ecNumber>
        </recommendedName>
        <alternativeName>
            <fullName evidence="13">N-acetylglutamate synthase</fullName>
            <shortName evidence="13">AGSase</shortName>
        </alternativeName>
    </domain>
    <component>
        <recommendedName>
            <fullName evidence="13">Arginine biosynthesis bifunctional protein ArgJ alpha chain</fullName>
        </recommendedName>
    </component>
    <component>
        <recommendedName>
            <fullName evidence="13">Arginine biosynthesis bifunctional protein ArgJ beta chain</fullName>
        </recommendedName>
    </component>
</protein>
<name>A0A511DV33_LENKE</name>
<accession>A0A511DV33</accession>
<proteinExistence type="inferred from homology"/>
<comment type="subcellular location">
    <subcellularLocation>
        <location evidence="1 13">Cytoplasm</location>
    </subcellularLocation>
</comment>
<dbReference type="InterPro" id="IPR016117">
    <property type="entry name" value="ArgJ-like_dom_sf"/>
</dbReference>
<dbReference type="GO" id="GO:0006526">
    <property type="term" value="P:L-arginine biosynthetic process"/>
    <property type="evidence" value="ECO:0007669"/>
    <property type="project" value="UniProtKB-UniRule"/>
</dbReference>
<dbReference type="OrthoDB" id="9804242at2"/>
<evidence type="ECO:0000256" key="8">
    <source>
        <dbReference type="ARBA" id="ARBA00023268"/>
    </source>
</evidence>
<reference evidence="14" key="1">
    <citation type="submission" date="2019-07" db="EMBL/GenBank/DDBJ databases">
        <title>Whole genome shotgun sequence of Lactobacillus kefiri NBRC 15888.</title>
        <authorList>
            <person name="Hosoyama A."/>
            <person name="Uohara A."/>
            <person name="Ohji S."/>
            <person name="Ichikawa N."/>
        </authorList>
    </citation>
    <scope>NUCLEOTIDE SEQUENCE [LARGE SCALE GENOMIC DNA]</scope>
    <source>
        <strain evidence="14">NBRC 15888</strain>
    </source>
</reference>
<dbReference type="GO" id="GO:0004358">
    <property type="term" value="F:L-glutamate N-acetyltransferase activity, acting on acetyl-L-ornithine as donor"/>
    <property type="evidence" value="ECO:0007669"/>
    <property type="project" value="UniProtKB-UniRule"/>
</dbReference>
<keyword evidence="4 13" id="KW-0055">Arginine biosynthesis</keyword>
<dbReference type="EC" id="2.3.1.35" evidence="13"/>
<evidence type="ECO:0000256" key="9">
    <source>
        <dbReference type="ARBA" id="ARBA00023315"/>
    </source>
</evidence>
<dbReference type="GO" id="GO:0005737">
    <property type="term" value="C:cytoplasm"/>
    <property type="evidence" value="ECO:0007669"/>
    <property type="project" value="UniProtKB-SubCell"/>
</dbReference>
<comment type="similarity">
    <text evidence="2 13">Belongs to the ArgJ family.</text>
</comment>
<dbReference type="InterPro" id="IPR042195">
    <property type="entry name" value="ArgJ_beta_C"/>
</dbReference>
<dbReference type="FunFam" id="3.30.2330.10:FF:000001">
    <property type="entry name" value="Arginine biosynthesis bifunctional protein ArgJ, mitochondrial"/>
    <property type="match status" value="1"/>
</dbReference>
<comment type="catalytic activity">
    <reaction evidence="11 13">
        <text>N(2)-acetyl-L-ornithine + L-glutamate = N-acetyl-L-glutamate + L-ornithine</text>
        <dbReference type="Rhea" id="RHEA:15349"/>
        <dbReference type="ChEBI" id="CHEBI:29985"/>
        <dbReference type="ChEBI" id="CHEBI:44337"/>
        <dbReference type="ChEBI" id="CHEBI:46911"/>
        <dbReference type="ChEBI" id="CHEBI:57805"/>
        <dbReference type="EC" id="2.3.1.35"/>
    </reaction>
</comment>
<dbReference type="HAMAP" id="MF_01106">
    <property type="entry name" value="ArgJ"/>
    <property type="match status" value="1"/>
</dbReference>
<dbReference type="STRING" id="1423764.FC95_GL001529"/>
<dbReference type="FunFam" id="3.10.20.340:FF:000001">
    <property type="entry name" value="Arginine biosynthesis bifunctional protein ArgJ, chloroplastic"/>
    <property type="match status" value="1"/>
</dbReference>
<comment type="catalytic activity">
    <reaction evidence="10 13">
        <text>L-glutamate + acetyl-CoA = N-acetyl-L-glutamate + CoA + H(+)</text>
        <dbReference type="Rhea" id="RHEA:24292"/>
        <dbReference type="ChEBI" id="CHEBI:15378"/>
        <dbReference type="ChEBI" id="CHEBI:29985"/>
        <dbReference type="ChEBI" id="CHEBI:44337"/>
        <dbReference type="ChEBI" id="CHEBI:57287"/>
        <dbReference type="ChEBI" id="CHEBI:57288"/>
        <dbReference type="EC" id="2.3.1.1"/>
    </reaction>
</comment>
<feature type="binding site" evidence="13">
    <location>
        <position position="178"/>
    </location>
    <ligand>
        <name>substrate</name>
    </ligand>
</feature>
<dbReference type="GeneID" id="71567475"/>
<comment type="function">
    <text evidence="12 13">Catalyzes two activities which are involved in the cyclic version of arginine biosynthesis: the synthesis of N-acetylglutamate from glutamate and acetyl-CoA as the acetyl donor, and of ornithine by transacetylation between N(2)-acetylornithine and glutamate.</text>
</comment>
<dbReference type="NCBIfam" id="TIGR00120">
    <property type="entry name" value="ArgJ"/>
    <property type="match status" value="1"/>
</dbReference>
<evidence type="ECO:0000313" key="14">
    <source>
        <dbReference type="EMBL" id="GEL28696.1"/>
    </source>
</evidence>
<dbReference type="FunFam" id="3.60.70.12:FF:000001">
    <property type="entry name" value="Arginine biosynthesis bifunctional protein ArgJ, chloroplastic"/>
    <property type="match status" value="1"/>
</dbReference>
<dbReference type="Pfam" id="PF01960">
    <property type="entry name" value="ArgJ"/>
    <property type="match status" value="1"/>
</dbReference>
<dbReference type="InterPro" id="IPR002813">
    <property type="entry name" value="Arg_biosynth_ArgJ"/>
</dbReference>
<keyword evidence="5 13" id="KW-0028">Amino-acid biosynthesis</keyword>
<dbReference type="SUPFAM" id="SSF56266">
    <property type="entry name" value="DmpA/ArgJ-like"/>
    <property type="match status" value="1"/>
</dbReference>
<comment type="pathway">
    <text evidence="13">Amino-acid biosynthesis; L-arginine biosynthesis; L-ornithine and N-acetyl-L-glutamate from L-glutamate and N(2)-acetyl-L-ornithine (cyclic): step 1/1.</text>
</comment>
<gene>
    <name evidence="13 14" type="primary">argJ</name>
    <name evidence="14" type="ORF">LKE01_15160</name>
</gene>
<evidence type="ECO:0000256" key="1">
    <source>
        <dbReference type="ARBA" id="ARBA00004496"/>
    </source>
</evidence>
<dbReference type="CDD" id="cd02152">
    <property type="entry name" value="OAT"/>
    <property type="match status" value="1"/>
</dbReference>
<evidence type="ECO:0000256" key="4">
    <source>
        <dbReference type="ARBA" id="ARBA00022571"/>
    </source>
</evidence>
<evidence type="ECO:0000256" key="5">
    <source>
        <dbReference type="ARBA" id="ARBA00022605"/>
    </source>
</evidence>
<comment type="subunit">
    <text evidence="3 13">Heterotetramer of two alpha and two beta chains.</text>
</comment>
<sequence>MQMTSEDLIEVSTFTWPKGFYADSTHAGLKQDSDDMGWIYSEAPADAAGVYTTNQFQAAPTKLTKQTINLAHQLQAVVMNSGNANSCNGNQGEGDALMMQKMTADRLQIQPELVGIASTGVIGEPLPMAKIKDGISHLKLTKNSGLTKAILTTDTHAKTITVKCMVDGHEVTTTGFCKGSGMIHPNMATMLGFVTTDAAIEGNHLQELLSSTVDETFNQITVDGDTSTNDMVVVMANGAAGNQPLQEDSQDYPTFVMAFKKVLAHLAQEIAGDGEGASKLVEVNVTGADSHLEGQQVAKAIVGSNLVKAMIFGKDGNWGRIMQAIGQTTAHVDVNGVSVSINGLQLVKNSLGTGIDDDKVTKTLEQKKVTIDVDLNVGEFSGTAWGCDLTYKYVQINASYRS</sequence>
<dbReference type="PANTHER" id="PTHR23100:SF0">
    <property type="entry name" value="ARGININE BIOSYNTHESIS BIFUNCTIONAL PROTEIN ARGJ, MITOCHONDRIAL"/>
    <property type="match status" value="1"/>
</dbReference>
<evidence type="ECO:0000256" key="11">
    <source>
        <dbReference type="ARBA" id="ARBA00049439"/>
    </source>
</evidence>
<keyword evidence="15" id="KW-1185">Reference proteome</keyword>
<dbReference type="GO" id="GO:0004042">
    <property type="term" value="F:L-glutamate N-acetyltransferase activity"/>
    <property type="evidence" value="ECO:0007669"/>
    <property type="project" value="UniProtKB-UniRule"/>
</dbReference>
<dbReference type="EC" id="2.3.1.1" evidence="13"/>
<evidence type="ECO:0000256" key="13">
    <source>
        <dbReference type="HAMAP-Rule" id="MF_01106"/>
    </source>
</evidence>
<keyword evidence="7 13" id="KW-0068">Autocatalytic cleavage</keyword>
<dbReference type="RefSeq" id="WP_054769522.1">
    <property type="nucleotide sequence ID" value="NZ_BJVK01000019.1"/>
</dbReference>
<feature type="active site" description="Nucleophile" evidence="13">
    <location>
        <position position="189"/>
    </location>
</feature>
<evidence type="ECO:0000256" key="3">
    <source>
        <dbReference type="ARBA" id="ARBA00011475"/>
    </source>
</evidence>
<evidence type="ECO:0000256" key="2">
    <source>
        <dbReference type="ARBA" id="ARBA00006774"/>
    </source>
</evidence>
<feature type="binding site" evidence="13">
    <location>
        <position position="397"/>
    </location>
    <ligand>
        <name>substrate</name>
    </ligand>
</feature>
<feature type="binding site" evidence="13">
    <location>
        <position position="152"/>
    </location>
    <ligand>
        <name>substrate</name>
    </ligand>
</feature>
<evidence type="ECO:0000256" key="6">
    <source>
        <dbReference type="ARBA" id="ARBA00022679"/>
    </source>
</evidence>
<dbReference type="AlphaFoldDB" id="A0A511DV33"/>